<feature type="chain" id="PRO_5001695590" evidence="2">
    <location>
        <begin position="20"/>
        <end position="774"/>
    </location>
</feature>
<reference evidence="4 5" key="1">
    <citation type="submission" date="2014-04" db="EMBL/GenBank/DDBJ databases">
        <title>Characterization and application of a salt tolerant electro-active bacterium.</title>
        <authorList>
            <person name="Yang L."/>
            <person name="Wei S."/>
            <person name="Tay Q.X.M."/>
        </authorList>
    </citation>
    <scope>NUCLEOTIDE SEQUENCE [LARGE SCALE GENOMIC DNA]</scope>
    <source>
        <strain evidence="4 5">LY1</strain>
    </source>
</reference>
<evidence type="ECO:0000256" key="2">
    <source>
        <dbReference type="SAM" id="SignalP"/>
    </source>
</evidence>
<dbReference type="PANTHER" id="PTHR11533">
    <property type="entry name" value="PROTEASE M1 ZINC METALLOPROTEASE"/>
    <property type="match status" value="1"/>
</dbReference>
<dbReference type="GO" id="GO:0043171">
    <property type="term" value="P:peptide catabolic process"/>
    <property type="evidence" value="ECO:0007669"/>
    <property type="project" value="TreeGrafter"/>
</dbReference>
<keyword evidence="4" id="KW-0031">Aminopeptidase</keyword>
<keyword evidence="4" id="KW-0645">Protease</keyword>
<evidence type="ECO:0000313" key="5">
    <source>
        <dbReference type="Proteomes" id="UP000027821"/>
    </source>
</evidence>
<feature type="region of interest" description="Disordered" evidence="1">
    <location>
        <begin position="752"/>
        <end position="774"/>
    </location>
</feature>
<dbReference type="AlphaFoldDB" id="A0A074KW67"/>
<dbReference type="SUPFAM" id="SSF55486">
    <property type="entry name" value="Metalloproteases ('zincins'), catalytic domain"/>
    <property type="match status" value="1"/>
</dbReference>
<evidence type="ECO:0000313" key="4">
    <source>
        <dbReference type="EMBL" id="KEO73154.1"/>
    </source>
</evidence>
<dbReference type="Gene3D" id="1.10.390.10">
    <property type="entry name" value="Neutral Protease Domain 2"/>
    <property type="match status" value="1"/>
</dbReference>
<dbReference type="STRING" id="1048983.EL17_12400"/>
<name>A0A074KW67_9BACT</name>
<organism evidence="4 5">
    <name type="scientific">Anditalea andensis</name>
    <dbReference type="NCBI Taxonomy" id="1048983"/>
    <lineage>
        <taxon>Bacteria</taxon>
        <taxon>Pseudomonadati</taxon>
        <taxon>Bacteroidota</taxon>
        <taxon>Cytophagia</taxon>
        <taxon>Cytophagales</taxon>
        <taxon>Cytophagaceae</taxon>
        <taxon>Anditalea</taxon>
    </lineage>
</organism>
<dbReference type="GO" id="GO:0005737">
    <property type="term" value="C:cytoplasm"/>
    <property type="evidence" value="ECO:0007669"/>
    <property type="project" value="TreeGrafter"/>
</dbReference>
<feature type="domain" description="Peptidase M1 membrane alanine aminopeptidase" evidence="3">
    <location>
        <begin position="383"/>
        <end position="563"/>
    </location>
</feature>
<feature type="signal peptide" evidence="2">
    <location>
        <begin position="1"/>
        <end position="19"/>
    </location>
</feature>
<dbReference type="InterPro" id="IPR014782">
    <property type="entry name" value="Peptidase_M1_dom"/>
</dbReference>
<proteinExistence type="predicted"/>
<dbReference type="PANTHER" id="PTHR11533:SF174">
    <property type="entry name" value="PUROMYCIN-SENSITIVE AMINOPEPTIDASE-RELATED"/>
    <property type="match status" value="1"/>
</dbReference>
<evidence type="ECO:0000259" key="3">
    <source>
        <dbReference type="Pfam" id="PF01433"/>
    </source>
</evidence>
<dbReference type="CDD" id="cd09604">
    <property type="entry name" value="M1_APN_like"/>
    <property type="match status" value="1"/>
</dbReference>
<dbReference type="GO" id="GO:0042277">
    <property type="term" value="F:peptide binding"/>
    <property type="evidence" value="ECO:0007669"/>
    <property type="project" value="TreeGrafter"/>
</dbReference>
<accession>A0A074KW67</accession>
<dbReference type="GO" id="GO:0008270">
    <property type="term" value="F:zinc ion binding"/>
    <property type="evidence" value="ECO:0007669"/>
    <property type="project" value="InterPro"/>
</dbReference>
<protein>
    <submittedName>
        <fullName evidence="4">Aminopeptidase</fullName>
    </submittedName>
</protein>
<keyword evidence="5" id="KW-1185">Reference proteome</keyword>
<dbReference type="RefSeq" id="WP_035074785.1">
    <property type="nucleotide sequence ID" value="NZ_JMIH01000022.1"/>
</dbReference>
<dbReference type="Pfam" id="PF01433">
    <property type="entry name" value="Peptidase_M1"/>
    <property type="match status" value="1"/>
</dbReference>
<keyword evidence="4" id="KW-0378">Hydrolase</keyword>
<dbReference type="Proteomes" id="UP000027821">
    <property type="component" value="Unassembled WGS sequence"/>
</dbReference>
<comment type="caution">
    <text evidence="4">The sequence shown here is derived from an EMBL/GenBank/DDBJ whole genome shotgun (WGS) entry which is preliminary data.</text>
</comment>
<keyword evidence="2" id="KW-0732">Signal</keyword>
<sequence length="774" mass="90091">MKNIFTLVLFCCSIFAASAQQNGQNHAERFEQLGPMLRSPNVYRTASGAPGHLYWQQKANHEIEVELDDEHQSITGSQKVTYINHSPDQLTYLWIQLDQNERAQDSDTHKVAESSIGPRMSMRQLESILWHDLDLGYKIHSVTDMGGNDIPVTINKTMMRVNLPSPLPPGEEFEFRVDWSFNIHDRMSFIGGRPGYEYFEKDGNYLYTMAEWFPRMAVYSDFEGWQNKQFYGRGEFALTFGDYKVKITVPADHMVGSTGVLQNPEEVLSPTELDRWNQAQSSFDRPVIIRTQAEAERLEKGRATNKKTWIFHAENVRDFAWTSSRKFVWDAMAVELGGKKVMAMSYYGKEGNPLWEQYSTRVVAHTLKSYSEKTFDYPYPVAISVEASNGMEYPMICFNYGRPDADGTYSEAVKYGMISVIIHEVGHNFFPMIVNSDERQWSWMDEGLNTFMQFMAEQEWDRNYPSRRGPAHKIVPYMRSEKHLLEPIMTNSENIIQFGPNAYAKPATALNILRETIMGRELFDYAFKEYAQRWMFKHPTPEDFFRTMEDASAVDLDWYWRGWFFGTEPVDISLENVKWYKLDNGDPKEIKAREKIAYDQEEDYVTRSHNRNDITQTVLEADPETRDFYNSYDRFRVTPEEEKAYKEFMAGLSQKERDLLSSGMNFYEITFRNIGGLVMPLIIQFNYEDGTSDIEHIPAEIWRLNETEVTKVFPKKKNISSIVLDPYRETADIDEDNNYWPRQALPSRFELFKQSGAARGASTGDNPMKRARKK</sequence>
<dbReference type="EMBL" id="JMIH01000022">
    <property type="protein sequence ID" value="KEO73154.1"/>
    <property type="molecule type" value="Genomic_DNA"/>
</dbReference>
<dbReference type="eggNOG" id="COG0308">
    <property type="taxonomic scope" value="Bacteria"/>
</dbReference>
<evidence type="ECO:0000256" key="1">
    <source>
        <dbReference type="SAM" id="MobiDB-lite"/>
    </source>
</evidence>
<gene>
    <name evidence="4" type="ORF">EL17_12400</name>
</gene>
<dbReference type="GO" id="GO:0016020">
    <property type="term" value="C:membrane"/>
    <property type="evidence" value="ECO:0007669"/>
    <property type="project" value="TreeGrafter"/>
</dbReference>
<dbReference type="GO" id="GO:0005615">
    <property type="term" value="C:extracellular space"/>
    <property type="evidence" value="ECO:0007669"/>
    <property type="project" value="TreeGrafter"/>
</dbReference>
<dbReference type="OrthoDB" id="9814383at2"/>
<dbReference type="InterPro" id="IPR027268">
    <property type="entry name" value="Peptidase_M4/M1_CTD_sf"/>
</dbReference>
<dbReference type="InterPro" id="IPR050344">
    <property type="entry name" value="Peptidase_M1_aminopeptidases"/>
</dbReference>
<dbReference type="GO" id="GO:0070006">
    <property type="term" value="F:metalloaminopeptidase activity"/>
    <property type="evidence" value="ECO:0007669"/>
    <property type="project" value="TreeGrafter"/>
</dbReference>